<reference evidence="3" key="1">
    <citation type="submission" date="2020-06" db="EMBL/GenBank/DDBJ databases">
        <title>WGS assembly of Ceratodon purpureus strain R40.</title>
        <authorList>
            <person name="Carey S.B."/>
            <person name="Jenkins J."/>
            <person name="Shu S."/>
            <person name="Lovell J.T."/>
            <person name="Sreedasyam A."/>
            <person name="Maumus F."/>
            <person name="Tiley G.P."/>
            <person name="Fernandez-Pozo N."/>
            <person name="Barry K."/>
            <person name="Chen C."/>
            <person name="Wang M."/>
            <person name="Lipzen A."/>
            <person name="Daum C."/>
            <person name="Saski C.A."/>
            <person name="Payton A.C."/>
            <person name="Mcbreen J.C."/>
            <person name="Conrad R.E."/>
            <person name="Kollar L.M."/>
            <person name="Olsson S."/>
            <person name="Huttunen S."/>
            <person name="Landis J.B."/>
            <person name="Wickett N.J."/>
            <person name="Johnson M.G."/>
            <person name="Rensing S.A."/>
            <person name="Grimwood J."/>
            <person name="Schmutz J."/>
            <person name="Mcdaniel S.F."/>
        </authorList>
    </citation>
    <scope>NUCLEOTIDE SEQUENCE</scope>
    <source>
        <strain evidence="3">R40</strain>
    </source>
</reference>
<evidence type="ECO:0000313" key="3">
    <source>
        <dbReference type="EMBL" id="KAG0579863.1"/>
    </source>
</evidence>
<evidence type="ECO:0000256" key="2">
    <source>
        <dbReference type="SAM" id="Phobius"/>
    </source>
</evidence>
<evidence type="ECO:0000256" key="1">
    <source>
        <dbReference type="SAM" id="MobiDB-lite"/>
    </source>
</evidence>
<protein>
    <submittedName>
        <fullName evidence="3">Uncharacterized protein</fullName>
    </submittedName>
</protein>
<name>A0A8T0IBK3_CERPU</name>
<gene>
    <name evidence="3" type="ORF">KC19_4G129400</name>
</gene>
<dbReference type="EMBL" id="CM026424">
    <property type="protein sequence ID" value="KAG0579863.1"/>
    <property type="molecule type" value="Genomic_DNA"/>
</dbReference>
<evidence type="ECO:0000313" key="4">
    <source>
        <dbReference type="Proteomes" id="UP000822688"/>
    </source>
</evidence>
<organism evidence="3 4">
    <name type="scientific">Ceratodon purpureus</name>
    <name type="common">Fire moss</name>
    <name type="synonym">Dicranum purpureum</name>
    <dbReference type="NCBI Taxonomy" id="3225"/>
    <lineage>
        <taxon>Eukaryota</taxon>
        <taxon>Viridiplantae</taxon>
        <taxon>Streptophyta</taxon>
        <taxon>Embryophyta</taxon>
        <taxon>Bryophyta</taxon>
        <taxon>Bryophytina</taxon>
        <taxon>Bryopsida</taxon>
        <taxon>Dicranidae</taxon>
        <taxon>Pseudoditrichales</taxon>
        <taxon>Ditrichaceae</taxon>
        <taxon>Ceratodon</taxon>
    </lineage>
</organism>
<keyword evidence="4" id="KW-1185">Reference proteome</keyword>
<keyword evidence="2" id="KW-0472">Membrane</keyword>
<feature type="transmembrane region" description="Helical" evidence="2">
    <location>
        <begin position="206"/>
        <end position="223"/>
    </location>
</feature>
<accession>A0A8T0IBK3</accession>
<comment type="caution">
    <text evidence="3">The sequence shown here is derived from an EMBL/GenBank/DDBJ whole genome shotgun (WGS) entry which is preliminary data.</text>
</comment>
<dbReference type="AlphaFoldDB" id="A0A8T0IBK3"/>
<feature type="compositionally biased region" description="Polar residues" evidence="1">
    <location>
        <begin position="233"/>
        <end position="244"/>
    </location>
</feature>
<keyword evidence="2" id="KW-1133">Transmembrane helix</keyword>
<feature type="compositionally biased region" description="Polar residues" evidence="1">
    <location>
        <begin position="185"/>
        <end position="194"/>
    </location>
</feature>
<feature type="region of interest" description="Disordered" evidence="1">
    <location>
        <begin position="233"/>
        <end position="253"/>
    </location>
</feature>
<keyword evidence="2" id="KW-0812">Transmembrane</keyword>
<feature type="region of interest" description="Disordered" evidence="1">
    <location>
        <begin position="175"/>
        <end position="194"/>
    </location>
</feature>
<sequence>MNYPGPRILLQTGVLSMSDSNSAVTSALASVPLHAQLNSSPNTRQAKTHNDEAHSAAMYFDDKACGTLCEDGIFYLSVLLISSHSPQTICSASFTTLVQTQSSSTSSLSPSSALRIPFCKKLEYSACVVTHLCSVLCNCARVLQLSKMADKNVDIKKFDTTKMSGEELKKLGLEGARKAPGSNPGPGSTLHQQAGQGLEKAGRYPFIMWGVAAVVGLATFSYYRSLSVQDIPGKSSQALESNHPATAKAPSER</sequence>
<dbReference type="Proteomes" id="UP000822688">
    <property type="component" value="Chromosome 4"/>
</dbReference>
<proteinExistence type="predicted"/>